<dbReference type="Proteomes" id="UP000446866">
    <property type="component" value="Unassembled WGS sequence"/>
</dbReference>
<organism evidence="2 3">
    <name type="scientific">Anaerotruncus colihominis</name>
    <dbReference type="NCBI Taxonomy" id="169435"/>
    <lineage>
        <taxon>Bacteria</taxon>
        <taxon>Bacillati</taxon>
        <taxon>Bacillota</taxon>
        <taxon>Clostridia</taxon>
        <taxon>Eubacteriales</taxon>
        <taxon>Oscillospiraceae</taxon>
        <taxon>Anaerotruncus</taxon>
    </lineage>
</organism>
<dbReference type="AlphaFoldDB" id="A0A845QQ03"/>
<keyword evidence="1" id="KW-1133">Transmembrane helix</keyword>
<evidence type="ECO:0000313" key="3">
    <source>
        <dbReference type="Proteomes" id="UP000446866"/>
    </source>
</evidence>
<name>A0A845QQ03_9FIRM</name>
<comment type="caution">
    <text evidence="2">The sequence shown here is derived from an EMBL/GenBank/DDBJ whole genome shotgun (WGS) entry which is preliminary data.</text>
</comment>
<feature type="transmembrane region" description="Helical" evidence="1">
    <location>
        <begin position="209"/>
        <end position="229"/>
    </location>
</feature>
<keyword evidence="1" id="KW-0812">Transmembrane</keyword>
<dbReference type="PANTHER" id="PTHR36434:SF1">
    <property type="entry name" value="MEMBRANE PROTEASE YUGP-RELATED"/>
    <property type="match status" value="1"/>
</dbReference>
<evidence type="ECO:0000256" key="1">
    <source>
        <dbReference type="SAM" id="Phobius"/>
    </source>
</evidence>
<dbReference type="RefSeq" id="WP_160202404.1">
    <property type="nucleotide sequence ID" value="NZ_QXWK01000019.1"/>
</dbReference>
<dbReference type="InterPro" id="IPR007395">
    <property type="entry name" value="Zn_peptidase_2"/>
</dbReference>
<accession>A0A845QQ03</accession>
<protein>
    <submittedName>
        <fullName evidence="2">Zinc metallopeptidase</fullName>
    </submittedName>
</protein>
<gene>
    <name evidence="2" type="ORF">D0435_10685</name>
</gene>
<sequence>MFHFYYGGSSLIFLLPAMLLALFAQAKVKSSFRKYSSVHNHRNMTGAEAARRVLDSNGLRDVEIRQIPGNLTDNYDPRNRTLSLSQDVYGVSSVAAISVACHEAGHAIQHARSYAPLKIRNAIVPVVNLASSFTWILIIVGLGLLAGQSYEMYAMGNTIFNIGVLAFVAIVIFHLITLPVEFDASHRAIVQMEELGIVTMEEKAGAKKVLSAAALTYVAALAVAVANLLRILAIRGRRD</sequence>
<dbReference type="EMBL" id="QXWK01000019">
    <property type="protein sequence ID" value="NBH62118.1"/>
    <property type="molecule type" value="Genomic_DNA"/>
</dbReference>
<feature type="transmembrane region" description="Helical" evidence="1">
    <location>
        <begin position="158"/>
        <end position="176"/>
    </location>
</feature>
<dbReference type="Pfam" id="PF04298">
    <property type="entry name" value="Zn_peptidase_2"/>
    <property type="match status" value="1"/>
</dbReference>
<dbReference type="PANTHER" id="PTHR36434">
    <property type="entry name" value="MEMBRANE PROTEASE YUGP-RELATED"/>
    <property type="match status" value="1"/>
</dbReference>
<proteinExistence type="predicted"/>
<keyword evidence="3" id="KW-1185">Reference proteome</keyword>
<evidence type="ECO:0000313" key="2">
    <source>
        <dbReference type="EMBL" id="NBH62118.1"/>
    </source>
</evidence>
<reference evidence="2 3" key="1">
    <citation type="submission" date="2018-08" db="EMBL/GenBank/DDBJ databases">
        <title>Murine metabolic-syndrome-specific gut microbial biobank.</title>
        <authorList>
            <person name="Liu C."/>
        </authorList>
    </citation>
    <scope>NUCLEOTIDE SEQUENCE [LARGE SCALE GENOMIC DNA]</scope>
    <source>
        <strain evidence="2 3">28</strain>
    </source>
</reference>
<keyword evidence="1" id="KW-0472">Membrane</keyword>
<feature type="transmembrane region" description="Helical" evidence="1">
    <location>
        <begin position="122"/>
        <end position="146"/>
    </location>
</feature>